<dbReference type="InterPro" id="IPR011611">
    <property type="entry name" value="PfkB_dom"/>
</dbReference>
<dbReference type="PANTHER" id="PTHR10584">
    <property type="entry name" value="SUGAR KINASE"/>
    <property type="match status" value="1"/>
</dbReference>
<gene>
    <name evidence="4" type="ORF">D5S18_28185</name>
</gene>
<keyword evidence="5" id="KW-1185">Reference proteome</keyword>
<dbReference type="SUPFAM" id="SSF53613">
    <property type="entry name" value="Ribokinase-like"/>
    <property type="match status" value="1"/>
</dbReference>
<evidence type="ECO:0000259" key="3">
    <source>
        <dbReference type="Pfam" id="PF00294"/>
    </source>
</evidence>
<evidence type="ECO:0000256" key="2">
    <source>
        <dbReference type="ARBA" id="ARBA00022777"/>
    </source>
</evidence>
<dbReference type="EMBL" id="QZFU01000041">
    <property type="protein sequence ID" value="RJO69783.1"/>
    <property type="molecule type" value="Genomic_DNA"/>
</dbReference>
<evidence type="ECO:0000256" key="1">
    <source>
        <dbReference type="ARBA" id="ARBA00022679"/>
    </source>
</evidence>
<name>A0A3A4K9E5_9NOCA</name>
<feature type="domain" description="Carbohydrate kinase PfkB" evidence="3">
    <location>
        <begin position="64"/>
        <end position="282"/>
    </location>
</feature>
<dbReference type="GO" id="GO:0016301">
    <property type="term" value="F:kinase activity"/>
    <property type="evidence" value="ECO:0007669"/>
    <property type="project" value="UniProtKB-KW"/>
</dbReference>
<organism evidence="4 5">
    <name type="scientific">Nocardia panacis</name>
    <dbReference type="NCBI Taxonomy" id="2340916"/>
    <lineage>
        <taxon>Bacteria</taxon>
        <taxon>Bacillati</taxon>
        <taxon>Actinomycetota</taxon>
        <taxon>Actinomycetes</taxon>
        <taxon>Mycobacteriales</taxon>
        <taxon>Nocardiaceae</taxon>
        <taxon>Nocardia</taxon>
    </lineage>
</organism>
<keyword evidence="2 4" id="KW-0418">Kinase</keyword>
<evidence type="ECO:0000313" key="4">
    <source>
        <dbReference type="EMBL" id="RJO69783.1"/>
    </source>
</evidence>
<proteinExistence type="predicted"/>
<dbReference type="OrthoDB" id="4531440at2"/>
<reference evidence="4 5" key="1">
    <citation type="submission" date="2018-09" db="EMBL/GenBank/DDBJ databases">
        <title>YIM PH21274 draft genome.</title>
        <authorList>
            <person name="Miao C."/>
        </authorList>
    </citation>
    <scope>NUCLEOTIDE SEQUENCE [LARGE SCALE GENOMIC DNA]</scope>
    <source>
        <strain evidence="4 5">YIM PH 21724</strain>
    </source>
</reference>
<comment type="caution">
    <text evidence="4">The sequence shown here is derived from an EMBL/GenBank/DDBJ whole genome shotgun (WGS) entry which is preliminary data.</text>
</comment>
<dbReference type="Pfam" id="PF00294">
    <property type="entry name" value="PfkB"/>
    <property type="match status" value="1"/>
</dbReference>
<dbReference type="Gene3D" id="3.40.1190.20">
    <property type="match status" value="1"/>
</dbReference>
<dbReference type="AlphaFoldDB" id="A0A3A4K9E5"/>
<dbReference type="InterPro" id="IPR029056">
    <property type="entry name" value="Ribokinase-like"/>
</dbReference>
<sequence length="308" mass="32911">MTTQDRPVVCISYLASAELWSVPKFPAVNHGAEIRATEMSIAADGPMVAAVLAALEVPTLLVANDFGSDEAGRRVGHWLQQHGVGATAVASTDYATRRVVVVSDGDHTRTWFAYLPGVADALERVDLSSIATASFVYLDAYQLIEAAAIRVIRTVRAHGQRLFVNLGGIPLSDALRHELAGYSNLLIQTNIDDDDHVEAPSVARRLLEWTCADWVIVTTGRYGALAASHSQLLTTSAVPVEVRHTHCAGAAFSGGLLYGLHAGMPMRRSLMLASASGALRCVRDQSAPLPSLHDLESLVTLLARPASN</sequence>
<accession>A0A3A4K9E5</accession>
<dbReference type="PANTHER" id="PTHR10584:SF166">
    <property type="entry name" value="RIBOKINASE"/>
    <property type="match status" value="1"/>
</dbReference>
<dbReference type="Proteomes" id="UP000266677">
    <property type="component" value="Unassembled WGS sequence"/>
</dbReference>
<keyword evidence="1" id="KW-0808">Transferase</keyword>
<protein>
    <submittedName>
        <fullName evidence="4">Carbohydrate kinase family protein</fullName>
    </submittedName>
</protein>
<evidence type="ECO:0000313" key="5">
    <source>
        <dbReference type="Proteomes" id="UP000266677"/>
    </source>
</evidence>